<sequence>MRNTDILIIAHFTDPSRGSNNRFRELAHVLSRRGAAVELVTSSFDHQSKTQRDLESEETTPFSITHIQEPTYSANISLGRIRSHVVMARNLAEYLDTRATPDVIYCAMPSDAVASVANEYAERRGVRLILDVQDLWPEAFEMVLKPRPLARWALTPLRIRANQIYRKADGVVTVSDTYSDRVREARGGKVSTTYLGTNLKAFDTFAASPRSEEKSEHPEAPIRLAYVGTLGHSYDLPVVFDAIRNLTREKQNVELHVMGSGPLEEKWRADTKDLSKEVIFHGLLAYPEMVSLLNSCDIALNPIMPGAAQSIVNKVCDYAAAGLPVVSTQECEEYRHLLQEFQAGISCPPNPGAVATALKQLIADPELRQNMGEGSRRLAERHFDREVTYERLADLVLS</sequence>
<protein>
    <submittedName>
        <fullName evidence="5">Alpha-D-kanosaminyltransferase</fullName>
        <ecNumber evidence="5">2.4.1.301</ecNumber>
    </submittedName>
</protein>
<dbReference type="GO" id="GO:0016758">
    <property type="term" value="F:hexosyltransferase activity"/>
    <property type="evidence" value="ECO:0007669"/>
    <property type="project" value="TreeGrafter"/>
</dbReference>
<dbReference type="PANTHER" id="PTHR45947:SF3">
    <property type="entry name" value="SULFOQUINOVOSYL TRANSFERASE SQD2"/>
    <property type="match status" value="1"/>
</dbReference>
<dbReference type="Gene3D" id="3.40.50.2000">
    <property type="entry name" value="Glycogen Phosphorylase B"/>
    <property type="match status" value="2"/>
</dbReference>
<accession>A0A6B8W422</accession>
<dbReference type="InterPro" id="IPR028098">
    <property type="entry name" value="Glyco_trans_4-like_N"/>
</dbReference>
<dbReference type="EC" id="2.4.1.301" evidence="5"/>
<reference evidence="5 6" key="1">
    <citation type="submission" date="2019-11" db="EMBL/GenBank/DDBJ databases">
        <title>Complete genome sequence of Corynebacterium kalinowskii 1959, a novel Corynebacterium species isolated from soil of a small paddock in Vilsendorf, Germany.</title>
        <authorList>
            <person name="Schaffert L."/>
            <person name="Ruwe M."/>
            <person name="Milse J."/>
            <person name="Hanuschka K."/>
            <person name="Ortseifen V."/>
            <person name="Droste J."/>
            <person name="Brandt D."/>
            <person name="Schlueter L."/>
            <person name="Kutter Y."/>
            <person name="Vinke S."/>
            <person name="Viehoefer P."/>
            <person name="Jacob L."/>
            <person name="Luebke N.-C."/>
            <person name="Schulte-Berndt E."/>
            <person name="Hain C."/>
            <person name="Linder M."/>
            <person name="Schmidt P."/>
            <person name="Wollenschlaeger L."/>
            <person name="Luttermann T."/>
            <person name="Thieme E."/>
            <person name="Hassa J."/>
            <person name="Haak M."/>
            <person name="Wittchen M."/>
            <person name="Mentz A."/>
            <person name="Persicke M."/>
            <person name="Busche T."/>
            <person name="Ruckert C."/>
        </authorList>
    </citation>
    <scope>NUCLEOTIDE SEQUENCE [LARGE SCALE GENOMIC DNA]</scope>
    <source>
        <strain evidence="5 6">2039</strain>
    </source>
</reference>
<dbReference type="EMBL" id="CP046455">
    <property type="protein sequence ID" value="QGU07271.1"/>
    <property type="molecule type" value="Genomic_DNA"/>
</dbReference>
<gene>
    <name evidence="5" type="primary">kanE</name>
    <name evidence="5" type="ORF">COCCU_06665</name>
</gene>
<dbReference type="RefSeq" id="WP_156230783.1">
    <property type="nucleotide sequence ID" value="NZ_CP046455.1"/>
</dbReference>
<evidence type="ECO:0000256" key="2">
    <source>
        <dbReference type="ARBA" id="ARBA00022679"/>
    </source>
</evidence>
<organism evidence="5 6">
    <name type="scientific">Corynebacterium occultum</name>
    <dbReference type="NCBI Taxonomy" id="2675219"/>
    <lineage>
        <taxon>Bacteria</taxon>
        <taxon>Bacillati</taxon>
        <taxon>Actinomycetota</taxon>
        <taxon>Actinomycetes</taxon>
        <taxon>Mycobacteriales</taxon>
        <taxon>Corynebacteriaceae</taxon>
        <taxon>Corynebacterium</taxon>
    </lineage>
</organism>
<evidence type="ECO:0000259" key="3">
    <source>
        <dbReference type="Pfam" id="PF00534"/>
    </source>
</evidence>
<dbReference type="KEGG" id="cok:COCCU_06665"/>
<keyword evidence="2 5" id="KW-0808">Transferase</keyword>
<dbReference type="CDD" id="cd03794">
    <property type="entry name" value="GT4_WbuB-like"/>
    <property type="match status" value="1"/>
</dbReference>
<proteinExistence type="predicted"/>
<dbReference type="InterPro" id="IPR050194">
    <property type="entry name" value="Glycosyltransferase_grp1"/>
</dbReference>
<dbReference type="Pfam" id="PF13579">
    <property type="entry name" value="Glyco_trans_4_4"/>
    <property type="match status" value="1"/>
</dbReference>
<dbReference type="GO" id="GO:1903509">
    <property type="term" value="P:liposaccharide metabolic process"/>
    <property type="evidence" value="ECO:0007669"/>
    <property type="project" value="UniProtKB-ARBA"/>
</dbReference>
<dbReference type="GO" id="GO:1901137">
    <property type="term" value="P:carbohydrate derivative biosynthetic process"/>
    <property type="evidence" value="ECO:0007669"/>
    <property type="project" value="UniProtKB-ARBA"/>
</dbReference>
<keyword evidence="6" id="KW-1185">Reference proteome</keyword>
<dbReference type="InterPro" id="IPR001296">
    <property type="entry name" value="Glyco_trans_1"/>
</dbReference>
<dbReference type="PANTHER" id="PTHR45947">
    <property type="entry name" value="SULFOQUINOVOSYL TRANSFERASE SQD2"/>
    <property type="match status" value="1"/>
</dbReference>
<feature type="domain" description="Glycosyltransferase subfamily 4-like N-terminal" evidence="4">
    <location>
        <begin position="18"/>
        <end position="188"/>
    </location>
</feature>
<dbReference type="Proteomes" id="UP000424462">
    <property type="component" value="Chromosome"/>
</dbReference>
<dbReference type="AlphaFoldDB" id="A0A6B8W422"/>
<feature type="domain" description="Glycosyl transferase family 1" evidence="3">
    <location>
        <begin position="211"/>
        <end position="376"/>
    </location>
</feature>
<evidence type="ECO:0000313" key="6">
    <source>
        <dbReference type="Proteomes" id="UP000424462"/>
    </source>
</evidence>
<evidence type="ECO:0000259" key="4">
    <source>
        <dbReference type="Pfam" id="PF13579"/>
    </source>
</evidence>
<name>A0A6B8W422_9CORY</name>
<dbReference type="SUPFAM" id="SSF53756">
    <property type="entry name" value="UDP-Glycosyltransferase/glycogen phosphorylase"/>
    <property type="match status" value="1"/>
</dbReference>
<evidence type="ECO:0000313" key="5">
    <source>
        <dbReference type="EMBL" id="QGU07271.1"/>
    </source>
</evidence>
<dbReference type="Pfam" id="PF00534">
    <property type="entry name" value="Glycos_transf_1"/>
    <property type="match status" value="1"/>
</dbReference>
<keyword evidence="1 5" id="KW-0328">Glycosyltransferase</keyword>
<evidence type="ECO:0000256" key="1">
    <source>
        <dbReference type="ARBA" id="ARBA00022676"/>
    </source>
</evidence>